<dbReference type="InterPro" id="IPR041122">
    <property type="entry name" value="RecJ_OB"/>
</dbReference>
<dbReference type="PANTHER" id="PTHR30255">
    <property type="entry name" value="SINGLE-STRANDED-DNA-SPECIFIC EXONUCLEASE RECJ"/>
    <property type="match status" value="1"/>
</dbReference>
<dbReference type="GO" id="GO:0004527">
    <property type="term" value="F:exonuclease activity"/>
    <property type="evidence" value="ECO:0007669"/>
    <property type="project" value="UniProtKB-KW"/>
</dbReference>
<feature type="domain" description="RecJ OB" evidence="8">
    <location>
        <begin position="436"/>
        <end position="481"/>
    </location>
</feature>
<dbReference type="InterPro" id="IPR051673">
    <property type="entry name" value="SSDNA_exonuclease_RecJ"/>
</dbReference>
<keyword evidence="4" id="KW-0378">Hydrolase</keyword>
<dbReference type="Gene3D" id="3.90.1640.30">
    <property type="match status" value="1"/>
</dbReference>
<dbReference type="InterPro" id="IPR001667">
    <property type="entry name" value="DDH_dom"/>
</dbReference>
<dbReference type="Pfam" id="PF02272">
    <property type="entry name" value="DHHA1"/>
    <property type="match status" value="1"/>
</dbReference>
<evidence type="ECO:0000313" key="9">
    <source>
        <dbReference type="EMBL" id="CAO81125.1"/>
    </source>
</evidence>
<dbReference type="STRING" id="459349.CLOAM1265"/>
<evidence type="ECO:0000256" key="1">
    <source>
        <dbReference type="ARBA" id="ARBA00005915"/>
    </source>
</evidence>
<dbReference type="KEGG" id="caci:CLOAM1265"/>
<evidence type="ECO:0000259" key="6">
    <source>
        <dbReference type="Pfam" id="PF01368"/>
    </source>
</evidence>
<dbReference type="Gene3D" id="3.10.310.30">
    <property type="match status" value="1"/>
</dbReference>
<sequence>MKQDEPNSNINISNDLLNQIIKSRNLTSLNLQTNLEMLPDEKLFANIDKVENRMRIALFENEPMVIFGHDDPDGITSTYILYNFLNSCGYQKHCYYIPNRNLEPHGIQDGFIEFVRQNDYRLIVTVDNGIVSKEGVKNLNAMGCEVIITDHHIVQPDMLPPAFTIMNPQLPECPYPFKQLAGVGVVLMLIRYLGQLWNHPVEPASYFWTAVGSIADKVPMIGLNRILVRYVLEHFDEVQDETVTFLLRNYNRINTMSDIFSFLQYTSHLIANGREPNGQHTAMRFILQLSDAKARLFEDLESQKNKWESELNRIFKFMDTLATDFVGNWFVYYDDEDVIPYTLLGTAATYVVSKLHIPAIILKYNNGVTVCEGRCGEDFNIMDAFTHCKKHLAQFGGHPRAAGFTMKPEHYDAFLECFNSFLQKNYHPSKQEILSYDAEVCPKDLNWDNWKKLEILLPWGQLNPEPSFLIRNTSRVEITRYVSLDNSGMDLPNKGKGDALVMWKAPNLVKVLSWQQKIDE</sequence>
<accession>B0VII4</accession>
<evidence type="ECO:0000256" key="3">
    <source>
        <dbReference type="ARBA" id="ARBA00022722"/>
    </source>
</evidence>
<dbReference type="InterPro" id="IPR003156">
    <property type="entry name" value="DHHA1_dom"/>
</dbReference>
<feature type="domain" description="DDH" evidence="6">
    <location>
        <begin position="64"/>
        <end position="191"/>
    </location>
</feature>
<dbReference type="Pfam" id="PF01368">
    <property type="entry name" value="DHH"/>
    <property type="match status" value="1"/>
</dbReference>
<protein>
    <recommendedName>
        <fullName evidence="2">Single-stranded-DNA-specific exonuclease RecJ</fullName>
    </recommendedName>
</protein>
<dbReference type="OrthoDB" id="9809852at2"/>
<dbReference type="GO" id="GO:0003676">
    <property type="term" value="F:nucleic acid binding"/>
    <property type="evidence" value="ECO:0007669"/>
    <property type="project" value="InterPro"/>
</dbReference>
<evidence type="ECO:0000256" key="4">
    <source>
        <dbReference type="ARBA" id="ARBA00022801"/>
    </source>
</evidence>
<evidence type="ECO:0000256" key="5">
    <source>
        <dbReference type="ARBA" id="ARBA00022839"/>
    </source>
</evidence>
<dbReference type="PANTHER" id="PTHR30255:SF2">
    <property type="entry name" value="SINGLE-STRANDED-DNA-SPECIFIC EXONUCLEASE RECJ"/>
    <property type="match status" value="1"/>
</dbReference>
<organism evidence="9 10">
    <name type="scientific">Cloacimonas acidaminovorans (strain Evry)</name>
    <dbReference type="NCBI Taxonomy" id="459349"/>
    <lineage>
        <taxon>Bacteria</taxon>
        <taxon>Pseudomonadati</taxon>
        <taxon>Candidatus Cloacimonadota</taxon>
        <taxon>Candidatus Cloacimonadia</taxon>
        <taxon>Candidatus Cloacimonadales</taxon>
        <taxon>Candidatus Cloacimonadaceae</taxon>
        <taxon>Candidatus Cloacimonas</taxon>
    </lineage>
</organism>
<evidence type="ECO:0000259" key="8">
    <source>
        <dbReference type="Pfam" id="PF17768"/>
    </source>
</evidence>
<dbReference type="Proteomes" id="UP000002019">
    <property type="component" value="Chromosome"/>
</dbReference>
<evidence type="ECO:0000313" key="10">
    <source>
        <dbReference type="Proteomes" id="UP000002019"/>
    </source>
</evidence>
<comment type="similarity">
    <text evidence="1">Belongs to the RecJ family.</text>
</comment>
<feature type="domain" description="DHHA1" evidence="7">
    <location>
        <begin position="343"/>
        <end position="423"/>
    </location>
</feature>
<dbReference type="Pfam" id="PF17768">
    <property type="entry name" value="RecJ_OB"/>
    <property type="match status" value="1"/>
</dbReference>
<dbReference type="EMBL" id="CU466930">
    <property type="protein sequence ID" value="CAO81125.1"/>
    <property type="molecule type" value="Genomic_DNA"/>
</dbReference>
<name>B0VII4_CLOAI</name>
<keyword evidence="3" id="KW-0540">Nuclease</keyword>
<dbReference type="AlphaFoldDB" id="B0VII4"/>
<proteinExistence type="inferred from homology"/>
<keyword evidence="5" id="KW-0269">Exonuclease</keyword>
<dbReference type="InterPro" id="IPR038763">
    <property type="entry name" value="DHH_sf"/>
</dbReference>
<dbReference type="HOGENOM" id="CLU_009736_5_2_0"/>
<dbReference type="SUPFAM" id="SSF64182">
    <property type="entry name" value="DHH phosphoesterases"/>
    <property type="match status" value="1"/>
</dbReference>
<dbReference type="RefSeq" id="WP_015424983.1">
    <property type="nucleotide sequence ID" value="NC_020449.1"/>
</dbReference>
<gene>
    <name evidence="9" type="ordered locus">CLOAM1265</name>
</gene>
<reference evidence="9 10" key="1">
    <citation type="journal article" date="2008" name="J. Bacteriol.">
        <title>'Candidatus Cloacamonas acidaminovorans': genome sequence reconstruction provides a first glimpse of a new bacterial division.</title>
        <authorList>
            <person name="Pelletier E."/>
            <person name="Kreimeyer A."/>
            <person name="Bocs S."/>
            <person name="Rouy Z."/>
            <person name="Gyapay G."/>
            <person name="Chouari R."/>
            <person name="Riviere D."/>
            <person name="Ganesan A."/>
            <person name="Daegelen P."/>
            <person name="Sghir A."/>
            <person name="Cohen G.N."/>
            <person name="Medigue C."/>
            <person name="Weissenbach J."/>
            <person name="Le Paslier D."/>
        </authorList>
    </citation>
    <scope>NUCLEOTIDE SEQUENCE [LARGE SCALE GENOMIC DNA]</scope>
    <source>
        <strain evidence="10">Evry</strain>
    </source>
</reference>
<keyword evidence="10" id="KW-1185">Reference proteome</keyword>
<evidence type="ECO:0000259" key="7">
    <source>
        <dbReference type="Pfam" id="PF02272"/>
    </source>
</evidence>
<dbReference type="eggNOG" id="COG0608">
    <property type="taxonomic scope" value="Bacteria"/>
</dbReference>
<evidence type="ECO:0000256" key="2">
    <source>
        <dbReference type="ARBA" id="ARBA00019841"/>
    </source>
</evidence>